<evidence type="ECO:0000256" key="2">
    <source>
        <dbReference type="ARBA" id="ARBA00038160"/>
    </source>
</evidence>
<dbReference type="EMBL" id="BFEA01000789">
    <property type="protein sequence ID" value="GBG90148.1"/>
    <property type="molecule type" value="Genomic_DNA"/>
</dbReference>
<dbReference type="GO" id="GO:0052717">
    <property type="term" value="F:tRNA-specific adenosine-34 deaminase activity"/>
    <property type="evidence" value="ECO:0007669"/>
    <property type="project" value="UniProtKB-EC"/>
</dbReference>
<dbReference type="GO" id="GO:0002100">
    <property type="term" value="P:tRNA wobble adenosine to inosine editing"/>
    <property type="evidence" value="ECO:0007669"/>
    <property type="project" value="InterPro"/>
</dbReference>
<evidence type="ECO:0000313" key="5">
    <source>
        <dbReference type="EMBL" id="GBG90148.1"/>
    </source>
</evidence>
<dbReference type="OrthoDB" id="3180714at2759"/>
<feature type="compositionally biased region" description="Basic and acidic residues" evidence="3">
    <location>
        <begin position="490"/>
        <end position="517"/>
    </location>
</feature>
<name>A0A388M6D0_CHABU</name>
<feature type="region of interest" description="Disordered" evidence="3">
    <location>
        <begin position="69"/>
        <end position="98"/>
    </location>
</feature>
<dbReference type="InterPro" id="IPR002125">
    <property type="entry name" value="CMP_dCMP_dom"/>
</dbReference>
<dbReference type="GO" id="GO:0005737">
    <property type="term" value="C:cytoplasm"/>
    <property type="evidence" value="ECO:0007669"/>
    <property type="project" value="TreeGrafter"/>
</dbReference>
<evidence type="ECO:0000259" key="4">
    <source>
        <dbReference type="PROSITE" id="PS51747"/>
    </source>
</evidence>
<dbReference type="AlphaFoldDB" id="A0A388M6D0"/>
<keyword evidence="1" id="KW-0819">tRNA processing</keyword>
<dbReference type="Gene3D" id="3.40.140.10">
    <property type="entry name" value="Cytidine Deaminase, domain 2"/>
    <property type="match status" value="2"/>
</dbReference>
<feature type="compositionally biased region" description="Acidic residues" evidence="3">
    <location>
        <begin position="69"/>
        <end position="84"/>
    </location>
</feature>
<accession>A0A388M6D0</accession>
<organism evidence="5 6">
    <name type="scientific">Chara braunii</name>
    <name type="common">Braun's stonewort</name>
    <dbReference type="NCBI Taxonomy" id="69332"/>
    <lineage>
        <taxon>Eukaryota</taxon>
        <taxon>Viridiplantae</taxon>
        <taxon>Streptophyta</taxon>
        <taxon>Charophyceae</taxon>
        <taxon>Charales</taxon>
        <taxon>Characeae</taxon>
        <taxon>Chara</taxon>
    </lineage>
</organism>
<comment type="caution">
    <text evidence="5">The sequence shown here is derived from an EMBL/GenBank/DDBJ whole genome shotgun (WGS) entry which is preliminary data.</text>
</comment>
<feature type="compositionally biased region" description="Basic and acidic residues" evidence="3">
    <location>
        <begin position="207"/>
        <end position="248"/>
    </location>
</feature>
<comment type="similarity">
    <text evidence="2">Belongs to the cytidine and deoxycytidylate deaminase family. ADAT3 subfamily.</text>
</comment>
<keyword evidence="6" id="KW-1185">Reference proteome</keyword>
<evidence type="ECO:0000256" key="1">
    <source>
        <dbReference type="ARBA" id="ARBA00022694"/>
    </source>
</evidence>
<dbReference type="GO" id="GO:0005634">
    <property type="term" value="C:nucleus"/>
    <property type="evidence" value="ECO:0007669"/>
    <property type="project" value="TreeGrafter"/>
</dbReference>
<dbReference type="SUPFAM" id="SSF53927">
    <property type="entry name" value="Cytidine deaminase-like"/>
    <property type="match status" value="2"/>
</dbReference>
<dbReference type="Proteomes" id="UP000265515">
    <property type="component" value="Unassembled WGS sequence"/>
</dbReference>
<dbReference type="PROSITE" id="PS51747">
    <property type="entry name" value="CYT_DCMP_DEAMINASES_2"/>
    <property type="match status" value="1"/>
</dbReference>
<dbReference type="PANTHER" id="PTHR11079">
    <property type="entry name" value="CYTOSINE DEAMINASE FAMILY MEMBER"/>
    <property type="match status" value="1"/>
</dbReference>
<reference evidence="5 6" key="1">
    <citation type="journal article" date="2018" name="Cell">
        <title>The Chara Genome: Secondary Complexity and Implications for Plant Terrestrialization.</title>
        <authorList>
            <person name="Nishiyama T."/>
            <person name="Sakayama H."/>
            <person name="Vries J.D."/>
            <person name="Buschmann H."/>
            <person name="Saint-Marcoux D."/>
            <person name="Ullrich K.K."/>
            <person name="Haas F.B."/>
            <person name="Vanderstraeten L."/>
            <person name="Becker D."/>
            <person name="Lang D."/>
            <person name="Vosolsobe S."/>
            <person name="Rombauts S."/>
            <person name="Wilhelmsson P.K.I."/>
            <person name="Janitza P."/>
            <person name="Kern R."/>
            <person name="Heyl A."/>
            <person name="Rumpler F."/>
            <person name="Villalobos L.I.A.C."/>
            <person name="Clay J.M."/>
            <person name="Skokan R."/>
            <person name="Toyoda A."/>
            <person name="Suzuki Y."/>
            <person name="Kagoshima H."/>
            <person name="Schijlen E."/>
            <person name="Tajeshwar N."/>
            <person name="Catarino B."/>
            <person name="Hetherington A.J."/>
            <person name="Saltykova A."/>
            <person name="Bonnot C."/>
            <person name="Breuninger H."/>
            <person name="Symeonidi A."/>
            <person name="Radhakrishnan G.V."/>
            <person name="Van Nieuwerburgh F."/>
            <person name="Deforce D."/>
            <person name="Chang C."/>
            <person name="Karol K.G."/>
            <person name="Hedrich R."/>
            <person name="Ulvskov P."/>
            <person name="Glockner G."/>
            <person name="Delwiche C.F."/>
            <person name="Petrasek J."/>
            <person name="Van de Peer Y."/>
            <person name="Friml J."/>
            <person name="Beilby M."/>
            <person name="Dolan L."/>
            <person name="Kohara Y."/>
            <person name="Sugano S."/>
            <person name="Fujiyama A."/>
            <person name="Delaux P.-M."/>
            <person name="Quint M."/>
            <person name="TheiBen G."/>
            <person name="Hagemann M."/>
            <person name="Harholt J."/>
            <person name="Dunand C."/>
            <person name="Zachgo S."/>
            <person name="Langdale J."/>
            <person name="Maumus F."/>
            <person name="Straeten D.V.D."/>
            <person name="Gould S.B."/>
            <person name="Rensing S.A."/>
        </authorList>
    </citation>
    <scope>NUCLEOTIDE SEQUENCE [LARGE SCALE GENOMIC DNA]</scope>
    <source>
        <strain evidence="5 6">S276</strain>
    </source>
</reference>
<dbReference type="GO" id="GO:0046872">
    <property type="term" value="F:metal ion binding"/>
    <property type="evidence" value="ECO:0007669"/>
    <property type="project" value="UniProtKB-KW"/>
</dbReference>
<feature type="compositionally biased region" description="Low complexity" evidence="3">
    <location>
        <begin position="256"/>
        <end position="270"/>
    </location>
</feature>
<sequence>MGSKDAVDRTPLWVWVADIESSSASSLIKLLSAKAPLRNLHHVKRIKRSLSPAGGRKLSIIVCVVDGEDGDDPTEGSEDGDDASLVEGPPRERPNILNDDVGVIVRQHSLKLYKVQVPRSPALSREEWVDQNKLWPCSYHPVAGNARSTPTEFNEKELQLIRGFMQAAVQQARIALAQGHQGNGAVIVDGFCGKVVASGYDQTGRWFQDRTTRSDSNADREARETGRGREAAHPTKRRDGDHEEREEGWSSPVPQSAEQKLASESASESSCVATLDSQTIEREPWSLASERDEVVAQGGHRLGLEECVRTTNGCGLYPQAACSGLEPTAFGDPQAKAGDNGGEVLCPCGIGVEVAVQIARSSARPAQPYAGKETEIAERDVKEDARCMAYEGSLSREEGIVQGGEKGSCISLKGCSNSNSNRDSVAELMFLPHPLKHAVMVAIDRAARRDLLMFPPWKEGRGVDCPTEDRWVDCEEEGREALSIREPTCERVKRPRLEPDQSDHIDSSRRREDDDPSSHPPEGGLLPPRPYLCTSFDVFVVREPCAMCAMALIHQRVSRVFYAIASGDAGALGSRYQVHAQKGLNHRYRAFHLGLTEADLQLK</sequence>
<feature type="domain" description="CMP/dCMP-type deaminase" evidence="4">
    <location>
        <begin position="472"/>
        <end position="591"/>
    </location>
</feature>
<dbReference type="STRING" id="69332.A0A388M6D0"/>
<proteinExistence type="inferred from homology"/>
<protein>
    <recommendedName>
        <fullName evidence="4">CMP/dCMP-type deaminase domain-containing protein</fullName>
    </recommendedName>
</protein>
<feature type="region of interest" description="Disordered" evidence="3">
    <location>
        <begin position="490"/>
        <end position="526"/>
    </location>
</feature>
<evidence type="ECO:0000256" key="3">
    <source>
        <dbReference type="SAM" id="MobiDB-lite"/>
    </source>
</evidence>
<dbReference type="Gramene" id="GBG90148">
    <property type="protein sequence ID" value="GBG90148"/>
    <property type="gene ID" value="CBR_g50242"/>
</dbReference>
<dbReference type="InterPro" id="IPR016193">
    <property type="entry name" value="Cytidine_deaminase-like"/>
</dbReference>
<feature type="region of interest" description="Disordered" evidence="3">
    <location>
        <begin position="207"/>
        <end position="277"/>
    </location>
</feature>
<gene>
    <name evidence="5" type="ORF">CBR_g50242</name>
</gene>
<dbReference type="PANTHER" id="PTHR11079:SF156">
    <property type="entry name" value="INACTIVE TRNA-SPECIFIC ADENOSINE DEAMINASE-LIKE PROTEIN 3-RELATED"/>
    <property type="match status" value="1"/>
</dbReference>
<evidence type="ECO:0000313" key="6">
    <source>
        <dbReference type="Proteomes" id="UP000265515"/>
    </source>
</evidence>